<dbReference type="GO" id="GO:0005524">
    <property type="term" value="F:ATP binding"/>
    <property type="evidence" value="ECO:0007669"/>
    <property type="project" value="UniProtKB-KW"/>
</dbReference>
<dbReference type="SUPFAM" id="SSF56112">
    <property type="entry name" value="Protein kinase-like (PK-like)"/>
    <property type="match status" value="1"/>
</dbReference>
<feature type="domain" description="Aminoglycoside phosphotransferase" evidence="3">
    <location>
        <begin position="27"/>
        <end position="252"/>
    </location>
</feature>
<organism evidence="4 5">
    <name type="scientific">Dasania phycosphaerae</name>
    <dbReference type="NCBI Taxonomy" id="2950436"/>
    <lineage>
        <taxon>Bacteria</taxon>
        <taxon>Pseudomonadati</taxon>
        <taxon>Pseudomonadota</taxon>
        <taxon>Gammaproteobacteria</taxon>
        <taxon>Cellvibrionales</taxon>
        <taxon>Spongiibacteraceae</taxon>
        <taxon>Dasania</taxon>
    </lineage>
</organism>
<dbReference type="EMBL" id="JAPTGG010000004">
    <property type="protein sequence ID" value="MCZ0864740.1"/>
    <property type="molecule type" value="Genomic_DNA"/>
</dbReference>
<protein>
    <submittedName>
        <fullName evidence="4">Phosphotransferase</fullName>
    </submittedName>
</protein>
<dbReference type="AlphaFoldDB" id="A0A9J6RK05"/>
<name>A0A9J6RK05_9GAMM</name>
<dbReference type="PANTHER" id="PTHR33540:SF1">
    <property type="entry name" value="N-ACETYLMURAMATE_N-ACETYLGLUCOSAMINE KINASE"/>
    <property type="match status" value="1"/>
</dbReference>
<sequence>MLAKDKRQQALEQWASSQLGQPVVGVPASTDASFRRYFRYTLADQRSVIGMDAPPDTENNPAFVDIAQRLAQAGLTVPEIIAYEQAQGFLLLSDLGTQTYLQAINADNAQVLMSDAIQALVTMQTHTASAGLPAYDEALLSKELALFPEWYIGRHLNEHLSPAAKAEISSLFNTLSQQLLTNISAQGRVFVHRDYMPRNLMLSDAESKPAIIDFQDAVYGPVSYDPICLFKDAFISWPEPQVQAWLQQYWQQAVAAQLPVAAQFEDFLTDCDYMGVQRHLKVLGIFARIHYRDGKPQYLQDAPRFIAYLQTVSERRPELSSLTSLLAIISPLVNPLASKEQAQ</sequence>
<dbReference type="Gene3D" id="3.30.200.20">
    <property type="entry name" value="Phosphorylase Kinase, domain 1"/>
    <property type="match status" value="1"/>
</dbReference>
<accession>A0A9J6RK05</accession>
<comment type="caution">
    <text evidence="4">The sequence shown here is derived from an EMBL/GenBank/DDBJ whole genome shotgun (WGS) entry which is preliminary data.</text>
</comment>
<gene>
    <name evidence="4" type="ORF">O0V09_05980</name>
</gene>
<dbReference type="Proteomes" id="UP001069090">
    <property type="component" value="Unassembled WGS sequence"/>
</dbReference>
<evidence type="ECO:0000313" key="4">
    <source>
        <dbReference type="EMBL" id="MCZ0864740.1"/>
    </source>
</evidence>
<dbReference type="RefSeq" id="WP_258330895.1">
    <property type="nucleotide sequence ID" value="NZ_JAPTGG010000004.1"/>
</dbReference>
<evidence type="ECO:0000259" key="3">
    <source>
        <dbReference type="Pfam" id="PF01636"/>
    </source>
</evidence>
<dbReference type="InterPro" id="IPR002575">
    <property type="entry name" value="Aminoglycoside_PTrfase"/>
</dbReference>
<reference evidence="4 5" key="1">
    <citation type="submission" date="2022-12" db="EMBL/GenBank/DDBJ databases">
        <title>Dasania phycosphaerae sp. nov., isolated from particulate material of the south coast of Korea.</title>
        <authorList>
            <person name="Jiang Y."/>
        </authorList>
    </citation>
    <scope>NUCLEOTIDE SEQUENCE [LARGE SCALE GENOMIC DNA]</scope>
    <source>
        <strain evidence="4 5">GY-19</strain>
    </source>
</reference>
<evidence type="ECO:0000256" key="2">
    <source>
        <dbReference type="ARBA" id="ARBA00022840"/>
    </source>
</evidence>
<evidence type="ECO:0000256" key="1">
    <source>
        <dbReference type="ARBA" id="ARBA00022741"/>
    </source>
</evidence>
<dbReference type="PANTHER" id="PTHR33540">
    <property type="entry name" value="TRNA THREONYLCARBAMOYLADENOSINE BIOSYNTHESIS PROTEIN TSAE"/>
    <property type="match status" value="1"/>
</dbReference>
<keyword evidence="1" id="KW-0547">Nucleotide-binding</keyword>
<dbReference type="Gene3D" id="3.90.1200.10">
    <property type="match status" value="1"/>
</dbReference>
<proteinExistence type="predicted"/>
<dbReference type="Pfam" id="PF01636">
    <property type="entry name" value="APH"/>
    <property type="match status" value="1"/>
</dbReference>
<evidence type="ECO:0000313" key="5">
    <source>
        <dbReference type="Proteomes" id="UP001069090"/>
    </source>
</evidence>
<keyword evidence="5" id="KW-1185">Reference proteome</keyword>
<dbReference type="InterPro" id="IPR011009">
    <property type="entry name" value="Kinase-like_dom_sf"/>
</dbReference>
<keyword evidence="2" id="KW-0067">ATP-binding</keyword>